<dbReference type="Proteomes" id="UP001500459">
    <property type="component" value="Unassembled WGS sequence"/>
</dbReference>
<evidence type="ECO:0000313" key="4">
    <source>
        <dbReference type="Proteomes" id="UP001500459"/>
    </source>
</evidence>
<dbReference type="InterPro" id="IPR013783">
    <property type="entry name" value="Ig-like_fold"/>
</dbReference>
<sequence>MKKLFIFLNIVFFISQIHGQYKYKIEYDLTTTAPRNLNNGFEIVQYELRAYNNTNLLDVIYLGSPVYLNPDTKTKDEVVEYANQINQFGHISIIDRIHPNPTCGSYDVYFEDYDNSCTLFRYFGSCITPTGTGKISPIFSLESQNSDMISSNLKKCETQSLKVFDCGTQMSYSVQCFVKGIKYELLPYGEYPVNFEFDYNDIPNIETATNFSLQINYIENPTEDKDKSDIITLQFINCSPELDGPIVDIQPSCSNSINTNDNGNGSFTVTFDRELDDTKQEKMNLQVWKQIDGTTNFDGYESKVVEKTDFTGRSYTWTPRNLPGGTYKLFWQTKSNNEGFDNINTVPDAYDESTPFILNDPPNLSVTGVKSNVRCGGGNDGSITVTPSGGKAPYEYSIDSGTTWQTTTLFDELIKGDYTITIRDTNDCETNSTVITIDELFPDIPAVSGLAGLVINPTLIGGNNGRISILVSGGTGNYVDYTWTKDGAVFTPSGSSTNTGLRDLYAGTYGLIVTDSNGCVSDEVTFILTDPNPIEITFTTSPDTVNCSYTIVTLNANVTGGFLNTGGNYTYLWDDGSTEASLSDVTVGVYEVTVTDQGGNSLTQSFEVTGPEPLISIPTVNPVACKNGNDGSITLVITGGTPLDLVSNPEAYTVIWSKIGTPSFSQSGMTVSNLTAGFYEYEVTDLNNCTVDNFGNPLEVTEPLTGIEVFETVASHEDNIIFGGETGVLEININNVIGTPSFAWFKDNTSYVPASGSTDTRLINLGEGEYTVQVTNGDGCIGELPQPIRITAPALLEIDDSTKTNVNCKGDSDGKIVINAIGGIEPYTYIWKKTGTPSFIAVNDATVEDLAPGQYTVTVTDDSGSSAEVTSTVFEITEPDLLEIVLEGTTEVICPGDTTGAIDISIIGGTPPYTVIWDMGATTQDIENLTVGAYNIMVEDALGCISDRTIVVINQDDQFRIDQEVLTNVSAYEGSDGRIELQIAGGVTPYTFSWVRASDNSFIGNTAAIEDLTADIYTVIISDGAACMIENTYEITQPDIVDASITALICAGECSAAISIEVNRGNGDFTYQWDTGETTETISGLCAGLYTVNIEGFRGKTLTRTYEIIDPDPVPIDLGEERYICLGQTTSLSARIDDANATYLWSSDTGYSNNQAEIVVSEPGIYTATVTDSKGCMGSDSIRVYEVATEITTAFLFTSQVYTDEQFVMIDITNPKPDTIEWIVPEEAQISAKDQDLMELSFATPGEYEITMISTLGNCQDSYTQKVVVLEGTVFEGQDPDTSTTDQLVSIKEFTAYPNPSDGNFTVTVELKEAKDISISIFGLSDNTILAQVQKSGQNTYEIPFTMQVVSGVYAIVLETPYGKAIRKLILK</sequence>
<reference evidence="4" key="1">
    <citation type="journal article" date="2019" name="Int. J. Syst. Evol. Microbiol.">
        <title>The Global Catalogue of Microorganisms (GCM) 10K type strain sequencing project: providing services to taxonomists for standard genome sequencing and annotation.</title>
        <authorList>
            <consortium name="The Broad Institute Genomics Platform"/>
            <consortium name="The Broad Institute Genome Sequencing Center for Infectious Disease"/>
            <person name="Wu L."/>
            <person name="Ma J."/>
        </authorList>
    </citation>
    <scope>NUCLEOTIDE SEQUENCE [LARGE SCALE GENOMIC DNA]</scope>
    <source>
        <strain evidence="4">JCM 17106</strain>
    </source>
</reference>
<dbReference type="InterPro" id="IPR025667">
    <property type="entry name" value="SprB_repeat"/>
</dbReference>
<evidence type="ECO:0000313" key="3">
    <source>
        <dbReference type="EMBL" id="GAA3509210.1"/>
    </source>
</evidence>
<dbReference type="InterPro" id="IPR026444">
    <property type="entry name" value="Secre_tail"/>
</dbReference>
<feature type="domain" description="Secretion system C-terminal sorting" evidence="2">
    <location>
        <begin position="1297"/>
        <end position="1370"/>
    </location>
</feature>
<dbReference type="RefSeq" id="WP_344927317.1">
    <property type="nucleotide sequence ID" value="NZ_BAABCW010000007.1"/>
</dbReference>
<proteinExistence type="predicted"/>
<dbReference type="Pfam" id="PF13573">
    <property type="entry name" value="SprB"/>
    <property type="match status" value="5"/>
</dbReference>
<organism evidence="3 4">
    <name type="scientific">Aquimarina addita</name>
    <dbReference type="NCBI Taxonomy" id="870485"/>
    <lineage>
        <taxon>Bacteria</taxon>
        <taxon>Pseudomonadati</taxon>
        <taxon>Bacteroidota</taxon>
        <taxon>Flavobacteriia</taxon>
        <taxon>Flavobacteriales</taxon>
        <taxon>Flavobacteriaceae</taxon>
        <taxon>Aquimarina</taxon>
    </lineage>
</organism>
<accession>A0ABP6UMP2</accession>
<dbReference type="Gene3D" id="2.60.40.10">
    <property type="entry name" value="Immunoglobulins"/>
    <property type="match status" value="2"/>
</dbReference>
<dbReference type="Pfam" id="PF18962">
    <property type="entry name" value="Por_Secre_tail"/>
    <property type="match status" value="1"/>
</dbReference>
<dbReference type="EMBL" id="BAABCW010000007">
    <property type="protein sequence ID" value="GAA3509210.1"/>
    <property type="molecule type" value="Genomic_DNA"/>
</dbReference>
<keyword evidence="1" id="KW-0732">Signal</keyword>
<dbReference type="NCBIfam" id="TIGR04183">
    <property type="entry name" value="Por_Secre_tail"/>
    <property type="match status" value="1"/>
</dbReference>
<name>A0ABP6UMP2_9FLAO</name>
<keyword evidence="4" id="KW-1185">Reference proteome</keyword>
<comment type="caution">
    <text evidence="3">The sequence shown here is derived from an EMBL/GenBank/DDBJ whole genome shotgun (WGS) entry which is preliminary data.</text>
</comment>
<evidence type="ECO:0000256" key="1">
    <source>
        <dbReference type="ARBA" id="ARBA00022729"/>
    </source>
</evidence>
<evidence type="ECO:0000259" key="2">
    <source>
        <dbReference type="Pfam" id="PF18962"/>
    </source>
</evidence>
<protein>
    <recommendedName>
        <fullName evidence="2">Secretion system C-terminal sorting domain-containing protein</fullName>
    </recommendedName>
</protein>
<gene>
    <name evidence="3" type="ORF">GCM10022393_21820</name>
</gene>